<feature type="domain" description="PAP/OAS1 substrate-binding-related" evidence="3">
    <location>
        <begin position="267"/>
        <end position="306"/>
    </location>
</feature>
<keyword evidence="1" id="KW-1133">Transmembrane helix</keyword>
<feature type="domain" description="PAP/OAS1 substrate-binding-related" evidence="3">
    <location>
        <begin position="177"/>
        <end position="266"/>
    </location>
</feature>
<dbReference type="Proteomes" id="UP000775213">
    <property type="component" value="Unassembled WGS sequence"/>
</dbReference>
<protein>
    <recommendedName>
        <fullName evidence="6">Polymerase nucleotidyl transferase domain-containing protein</fullName>
    </recommendedName>
</protein>
<dbReference type="InterPro" id="IPR043519">
    <property type="entry name" value="NT_sf"/>
</dbReference>
<gene>
    <name evidence="4" type="ORF">IEQ34_004426</name>
</gene>
<accession>A0AAV7HGP2</accession>
<evidence type="ECO:0000259" key="3">
    <source>
        <dbReference type="Pfam" id="PF26180"/>
    </source>
</evidence>
<keyword evidence="1" id="KW-0472">Membrane</keyword>
<name>A0AAV7HGP2_DENCH</name>
<dbReference type="Gene3D" id="3.30.460.10">
    <property type="entry name" value="Beta Polymerase, domain 2"/>
    <property type="match status" value="1"/>
</dbReference>
<dbReference type="PANTHER" id="PTHR45979">
    <property type="entry name" value="PAP/OAS1 SUBSTRATE-BINDING DOMAIN SUPERFAMILY"/>
    <property type="match status" value="1"/>
</dbReference>
<dbReference type="InterPro" id="IPR058920">
    <property type="entry name" value="PAP-OAS1-bd-rel"/>
</dbReference>
<proteinExistence type="predicted"/>
<dbReference type="EMBL" id="JAGFBR010000005">
    <property type="protein sequence ID" value="KAH0467188.1"/>
    <property type="molecule type" value="Genomic_DNA"/>
</dbReference>
<dbReference type="AlphaFoldDB" id="A0AAV7HGP2"/>
<evidence type="ECO:0000259" key="2">
    <source>
        <dbReference type="Pfam" id="PF22600"/>
    </source>
</evidence>
<organism evidence="4 5">
    <name type="scientific">Dendrobium chrysotoxum</name>
    <name type="common">Orchid</name>
    <dbReference type="NCBI Taxonomy" id="161865"/>
    <lineage>
        <taxon>Eukaryota</taxon>
        <taxon>Viridiplantae</taxon>
        <taxon>Streptophyta</taxon>
        <taxon>Embryophyta</taxon>
        <taxon>Tracheophyta</taxon>
        <taxon>Spermatophyta</taxon>
        <taxon>Magnoliopsida</taxon>
        <taxon>Liliopsida</taxon>
        <taxon>Asparagales</taxon>
        <taxon>Orchidaceae</taxon>
        <taxon>Epidendroideae</taxon>
        <taxon>Malaxideae</taxon>
        <taxon>Dendrobiinae</taxon>
        <taxon>Dendrobium</taxon>
    </lineage>
</organism>
<evidence type="ECO:0000256" key="1">
    <source>
        <dbReference type="SAM" id="Phobius"/>
    </source>
</evidence>
<evidence type="ECO:0008006" key="6">
    <source>
        <dbReference type="Google" id="ProtNLM"/>
    </source>
</evidence>
<keyword evidence="5" id="KW-1185">Reference proteome</keyword>
<dbReference type="CDD" id="cd05402">
    <property type="entry name" value="NT_PAP_TUTase"/>
    <property type="match status" value="1"/>
</dbReference>
<keyword evidence="1" id="KW-0812">Transmembrane</keyword>
<feature type="domain" description="Poly(A) RNA polymerase mitochondrial-like central palm" evidence="2">
    <location>
        <begin position="44"/>
        <end position="164"/>
    </location>
</feature>
<dbReference type="PANTHER" id="PTHR45979:SF30">
    <property type="entry name" value="NUCLEOTIDYLTRANSFERASE"/>
    <property type="match status" value="1"/>
</dbReference>
<evidence type="ECO:0000313" key="4">
    <source>
        <dbReference type="EMBL" id="KAH0467188.1"/>
    </source>
</evidence>
<comment type="caution">
    <text evidence="4">The sequence shown here is derived from an EMBL/GenBank/DDBJ whole genome shotgun (WGS) entry which is preliminary data.</text>
</comment>
<dbReference type="SUPFAM" id="SSF81301">
    <property type="entry name" value="Nucleotidyltransferase"/>
    <property type="match status" value="1"/>
</dbReference>
<reference evidence="4 5" key="1">
    <citation type="journal article" date="2021" name="Hortic Res">
        <title>Chromosome-scale assembly of the Dendrobium chrysotoxum genome enhances the understanding of orchid evolution.</title>
        <authorList>
            <person name="Zhang Y."/>
            <person name="Zhang G.Q."/>
            <person name="Zhang D."/>
            <person name="Liu X.D."/>
            <person name="Xu X.Y."/>
            <person name="Sun W.H."/>
            <person name="Yu X."/>
            <person name="Zhu X."/>
            <person name="Wang Z.W."/>
            <person name="Zhao X."/>
            <person name="Zhong W.Y."/>
            <person name="Chen H."/>
            <person name="Yin W.L."/>
            <person name="Huang T."/>
            <person name="Niu S.C."/>
            <person name="Liu Z.J."/>
        </authorList>
    </citation>
    <scope>NUCLEOTIDE SEQUENCE [LARGE SCALE GENOMIC DNA]</scope>
    <source>
        <strain evidence="4">Lindl</strain>
    </source>
</reference>
<dbReference type="Gene3D" id="1.10.1410.10">
    <property type="match status" value="1"/>
</dbReference>
<dbReference type="Pfam" id="PF26180">
    <property type="entry name" value="PAP-OAS1"/>
    <property type="match status" value="2"/>
</dbReference>
<dbReference type="InterPro" id="IPR054708">
    <property type="entry name" value="MTPAP-like_central"/>
</dbReference>
<feature type="transmembrane region" description="Helical" evidence="1">
    <location>
        <begin position="205"/>
        <end position="224"/>
    </location>
</feature>
<dbReference type="InterPro" id="IPR058921">
    <property type="entry name" value="PAP/OAS1-rel"/>
</dbReference>
<sequence length="306" mass="35156">MGEHETLSQAGGLLLNGLLPNETIHVTRALDAKTWSKVEERGAELIACIQPNRQSEEHRNAVSNYVRTLIKKCFSCEVFTFGSVPLKTYLPDADIDITVCSKSEDMKDTWASVVLKVLENEKRQSKNAEFRVKEVNYIDAKVRVIQCLVENIVVYISFNQIGGLCTLNFLEEVGHLISQNHLFKRSIILIKVLCYYKSRILGARFGFISTYTLEILVLYIFHVFNNSFVRPFEVLYQFLEVFSNFDWKNFCVSLWGLVPINSLPYTTANFYRIHSAFTFGAKKLADLLDYPKENLIAEVDQFFLNT</sequence>
<dbReference type="Pfam" id="PF22600">
    <property type="entry name" value="MTPAP-like_central"/>
    <property type="match status" value="1"/>
</dbReference>
<dbReference type="SUPFAM" id="SSF81631">
    <property type="entry name" value="PAP/OAS1 substrate-binding domain"/>
    <property type="match status" value="1"/>
</dbReference>
<evidence type="ECO:0000313" key="5">
    <source>
        <dbReference type="Proteomes" id="UP000775213"/>
    </source>
</evidence>